<evidence type="ECO:0008006" key="4">
    <source>
        <dbReference type="Google" id="ProtNLM"/>
    </source>
</evidence>
<dbReference type="PANTHER" id="PTHR45648">
    <property type="entry name" value="GDSL LIPASE/ACYLHYDROLASE FAMILY PROTEIN (AFU_ORTHOLOGUE AFUA_4G14700)"/>
    <property type="match status" value="1"/>
</dbReference>
<protein>
    <recommendedName>
        <fullName evidence="4">Carbohydrate esterase family 16 protein</fullName>
    </recommendedName>
</protein>
<proteinExistence type="predicted"/>
<sequence>MSTIYNIGPSWKGFSFINRLVIFGDSFSSVDYVLDYDETKPNAADPLGLPFPGSNEYGLWNEPDLPNWVGHLITKFRPGPLYTPPKPHTAGKLRDQSDEWKANPLLVYNYAKGGDTLDGVSRQVQNLFLPGLGKKPAGTPWTAEETLFITWVGINDCASQVRDDAMERLFDLQDRVYSTGARNFLFINVPPIHRSPAIRIRTGEAAPQMLTTWNANLRKAAQKFCSTHLNSSVFLLSSFHFFNTLLDNPTAYGFSEAEIKKRSGSFWFDHIHPTSKVHEYIASYLASFLFNIPASGWTAELS</sequence>
<reference evidence="2" key="1">
    <citation type="submission" date="2020-11" db="EMBL/GenBank/DDBJ databases">
        <authorList>
            <consortium name="DOE Joint Genome Institute"/>
            <person name="Ahrendt S."/>
            <person name="Riley R."/>
            <person name="Andreopoulos W."/>
            <person name="Labutti K."/>
            <person name="Pangilinan J."/>
            <person name="Ruiz-Duenas F.J."/>
            <person name="Barrasa J.M."/>
            <person name="Sanchez-Garcia M."/>
            <person name="Camarero S."/>
            <person name="Miyauchi S."/>
            <person name="Serrano A."/>
            <person name="Linde D."/>
            <person name="Babiker R."/>
            <person name="Drula E."/>
            <person name="Ayuso-Fernandez I."/>
            <person name="Pacheco R."/>
            <person name="Padilla G."/>
            <person name="Ferreira P."/>
            <person name="Barriuso J."/>
            <person name="Kellner H."/>
            <person name="Castanera R."/>
            <person name="Alfaro M."/>
            <person name="Ramirez L."/>
            <person name="Pisabarro A.G."/>
            <person name="Kuo A."/>
            <person name="Tritt A."/>
            <person name="Lipzen A."/>
            <person name="He G."/>
            <person name="Yan M."/>
            <person name="Ng V."/>
            <person name="Cullen D."/>
            <person name="Martin F."/>
            <person name="Rosso M.-N."/>
            <person name="Henrissat B."/>
            <person name="Hibbett D."/>
            <person name="Martinez A.T."/>
            <person name="Grigoriev I.V."/>
        </authorList>
    </citation>
    <scope>NUCLEOTIDE SEQUENCE</scope>
    <source>
        <strain evidence="2">CIRM-BRFM 674</strain>
    </source>
</reference>
<dbReference type="SUPFAM" id="SSF52266">
    <property type="entry name" value="SGNH hydrolase"/>
    <property type="match status" value="1"/>
</dbReference>
<dbReference type="OrthoDB" id="1600564at2759"/>
<dbReference type="Proteomes" id="UP000807469">
    <property type="component" value="Unassembled WGS sequence"/>
</dbReference>
<dbReference type="Gene3D" id="3.40.50.1110">
    <property type="entry name" value="SGNH hydrolase"/>
    <property type="match status" value="1"/>
</dbReference>
<keyword evidence="1" id="KW-0378">Hydrolase</keyword>
<dbReference type="Pfam" id="PF00657">
    <property type="entry name" value="Lipase_GDSL"/>
    <property type="match status" value="1"/>
</dbReference>
<gene>
    <name evidence="2" type="ORF">BDN70DRAFT_872259</name>
</gene>
<dbReference type="InterPro" id="IPR051058">
    <property type="entry name" value="GDSL_Est/Lipase"/>
</dbReference>
<evidence type="ECO:0000313" key="2">
    <source>
        <dbReference type="EMBL" id="KAF9484721.1"/>
    </source>
</evidence>
<dbReference type="InterPro" id="IPR036514">
    <property type="entry name" value="SGNH_hydro_sf"/>
</dbReference>
<dbReference type="AlphaFoldDB" id="A0A9P5ZC61"/>
<accession>A0A9P5ZC61</accession>
<dbReference type="PANTHER" id="PTHR45648:SF22">
    <property type="entry name" value="GDSL LIPASE_ACYLHYDROLASE FAMILY PROTEIN (AFU_ORTHOLOGUE AFUA_4G14700)"/>
    <property type="match status" value="1"/>
</dbReference>
<dbReference type="GO" id="GO:0016788">
    <property type="term" value="F:hydrolase activity, acting on ester bonds"/>
    <property type="evidence" value="ECO:0007669"/>
    <property type="project" value="InterPro"/>
</dbReference>
<evidence type="ECO:0000256" key="1">
    <source>
        <dbReference type="ARBA" id="ARBA00022801"/>
    </source>
</evidence>
<evidence type="ECO:0000313" key="3">
    <source>
        <dbReference type="Proteomes" id="UP000807469"/>
    </source>
</evidence>
<organism evidence="2 3">
    <name type="scientific">Pholiota conissans</name>
    <dbReference type="NCBI Taxonomy" id="109636"/>
    <lineage>
        <taxon>Eukaryota</taxon>
        <taxon>Fungi</taxon>
        <taxon>Dikarya</taxon>
        <taxon>Basidiomycota</taxon>
        <taxon>Agaricomycotina</taxon>
        <taxon>Agaricomycetes</taxon>
        <taxon>Agaricomycetidae</taxon>
        <taxon>Agaricales</taxon>
        <taxon>Agaricineae</taxon>
        <taxon>Strophariaceae</taxon>
        <taxon>Pholiota</taxon>
    </lineage>
</organism>
<name>A0A9P5ZC61_9AGAR</name>
<dbReference type="InterPro" id="IPR001087">
    <property type="entry name" value="GDSL"/>
</dbReference>
<dbReference type="EMBL" id="MU155141">
    <property type="protein sequence ID" value="KAF9484721.1"/>
    <property type="molecule type" value="Genomic_DNA"/>
</dbReference>
<comment type="caution">
    <text evidence="2">The sequence shown here is derived from an EMBL/GenBank/DDBJ whole genome shotgun (WGS) entry which is preliminary data.</text>
</comment>
<keyword evidence="3" id="KW-1185">Reference proteome</keyword>